<reference evidence="8 9" key="1">
    <citation type="submission" date="2020-02" db="EMBL/GenBank/DDBJ databases">
        <title>Draft genome sequence of Haematococcus lacustris strain NIES-144.</title>
        <authorList>
            <person name="Morimoto D."/>
            <person name="Nakagawa S."/>
            <person name="Yoshida T."/>
            <person name="Sawayama S."/>
        </authorList>
    </citation>
    <scope>NUCLEOTIDE SEQUENCE [LARGE SCALE GENOMIC DNA]</scope>
    <source>
        <strain evidence="8 9">NIES-144</strain>
    </source>
</reference>
<evidence type="ECO:0000256" key="4">
    <source>
        <dbReference type="ARBA" id="ARBA00022833"/>
    </source>
</evidence>
<keyword evidence="4" id="KW-0862">Zinc</keyword>
<dbReference type="PANTHER" id="PTHR13555:SF36">
    <property type="entry name" value="ZINC FINGER C2HC DOMAIN-CONTAINING PROTEIN 1B"/>
    <property type="match status" value="1"/>
</dbReference>
<proteinExistence type="predicted"/>
<keyword evidence="3 5" id="KW-0863">Zinc-finger</keyword>
<feature type="domain" description="C2HC/C3H-type" evidence="7">
    <location>
        <begin position="120"/>
        <end position="149"/>
    </location>
</feature>
<comment type="caution">
    <text evidence="8">The sequence shown here is derived from an EMBL/GenBank/DDBJ whole genome shotgun (WGS) entry which is preliminary data.</text>
</comment>
<dbReference type="Proteomes" id="UP000485058">
    <property type="component" value="Unassembled WGS sequence"/>
</dbReference>
<dbReference type="GO" id="GO:0008270">
    <property type="term" value="F:zinc ion binding"/>
    <property type="evidence" value="ECO:0007669"/>
    <property type="project" value="UniProtKB-KW"/>
</dbReference>
<name>A0A699Z5H0_HAELA</name>
<evidence type="ECO:0000256" key="6">
    <source>
        <dbReference type="SAM" id="MobiDB-lite"/>
    </source>
</evidence>
<gene>
    <name evidence="8" type="ORF">HaLaN_10165</name>
</gene>
<evidence type="ECO:0000256" key="1">
    <source>
        <dbReference type="ARBA" id="ARBA00022723"/>
    </source>
</evidence>
<keyword evidence="1" id="KW-0479">Metal-binding</keyword>
<protein>
    <recommendedName>
        <fullName evidence="7">C2HC/C3H-type domain-containing protein</fullName>
    </recommendedName>
</protein>
<dbReference type="InterPro" id="IPR026319">
    <property type="entry name" value="ZC2HC1A/B-like"/>
</dbReference>
<sequence length="165" mass="18435">MVQCHTCGRTFNQLAYGKHAKVCEKVFVKKRKAFNVAEARVAGTEAAKFFDVKKGVPKSELQRPGSGPARAAGQKMSKWKMQSEQLRQAMRANRMIAEAKERGQDIRTLKFEAAAEELDDRVPCPHCGRKFAQLTAERHIPACKNIKAKPTFQKAKAGTGAYSRR</sequence>
<feature type="region of interest" description="Disordered" evidence="6">
    <location>
        <begin position="58"/>
        <end position="83"/>
    </location>
</feature>
<dbReference type="Pfam" id="PF13913">
    <property type="entry name" value="zf-C2HC_2"/>
    <property type="match status" value="2"/>
</dbReference>
<evidence type="ECO:0000256" key="2">
    <source>
        <dbReference type="ARBA" id="ARBA00022737"/>
    </source>
</evidence>
<evidence type="ECO:0000259" key="7">
    <source>
        <dbReference type="PROSITE" id="PS52027"/>
    </source>
</evidence>
<feature type="domain" description="C2HC/C3H-type" evidence="7">
    <location>
        <begin position="1"/>
        <end position="29"/>
    </location>
</feature>
<dbReference type="EMBL" id="BLLF01000694">
    <property type="protein sequence ID" value="GFH14164.1"/>
    <property type="molecule type" value="Genomic_DNA"/>
</dbReference>
<organism evidence="8 9">
    <name type="scientific">Haematococcus lacustris</name>
    <name type="common">Green alga</name>
    <name type="synonym">Haematococcus pluvialis</name>
    <dbReference type="NCBI Taxonomy" id="44745"/>
    <lineage>
        <taxon>Eukaryota</taxon>
        <taxon>Viridiplantae</taxon>
        <taxon>Chlorophyta</taxon>
        <taxon>core chlorophytes</taxon>
        <taxon>Chlorophyceae</taxon>
        <taxon>CS clade</taxon>
        <taxon>Chlamydomonadales</taxon>
        <taxon>Haematococcaceae</taxon>
        <taxon>Haematococcus</taxon>
    </lineage>
</organism>
<dbReference type="InterPro" id="IPR049899">
    <property type="entry name" value="Znf_C2HC_C3H"/>
</dbReference>
<evidence type="ECO:0000313" key="9">
    <source>
        <dbReference type="Proteomes" id="UP000485058"/>
    </source>
</evidence>
<dbReference type="AlphaFoldDB" id="A0A699Z5H0"/>
<dbReference type="PROSITE" id="PS52027">
    <property type="entry name" value="ZF_C2HC_C3H"/>
    <property type="match status" value="2"/>
</dbReference>
<evidence type="ECO:0000313" key="8">
    <source>
        <dbReference type="EMBL" id="GFH14164.1"/>
    </source>
</evidence>
<dbReference type="PANTHER" id="PTHR13555">
    <property type="entry name" value="C2H2 ZINC FINGER CGI-62-RELATED"/>
    <property type="match status" value="1"/>
</dbReference>
<keyword evidence="9" id="KW-1185">Reference proteome</keyword>
<evidence type="ECO:0000256" key="3">
    <source>
        <dbReference type="ARBA" id="ARBA00022771"/>
    </source>
</evidence>
<keyword evidence="2" id="KW-0677">Repeat</keyword>
<dbReference type="Gene3D" id="3.30.160.60">
    <property type="entry name" value="Classic Zinc Finger"/>
    <property type="match status" value="1"/>
</dbReference>
<evidence type="ECO:0000256" key="5">
    <source>
        <dbReference type="PROSITE-ProRule" id="PRU01371"/>
    </source>
</evidence>
<accession>A0A699Z5H0</accession>